<evidence type="ECO:0000313" key="2">
    <source>
        <dbReference type="EMBL" id="OAE19690.1"/>
    </source>
</evidence>
<proteinExistence type="predicted"/>
<keyword evidence="3" id="KW-1185">Reference proteome</keyword>
<accession>A0A176VFQ2</accession>
<dbReference type="Proteomes" id="UP000077202">
    <property type="component" value="Unassembled WGS sequence"/>
</dbReference>
<comment type="caution">
    <text evidence="2">The sequence shown here is derived from an EMBL/GenBank/DDBJ whole genome shotgun (WGS) entry which is preliminary data.</text>
</comment>
<gene>
    <name evidence="2" type="ORF">AXG93_1847s1560</name>
</gene>
<dbReference type="AlphaFoldDB" id="A0A176VFQ2"/>
<protein>
    <submittedName>
        <fullName evidence="2">Uncharacterized protein</fullName>
    </submittedName>
</protein>
<dbReference type="EMBL" id="LVLJ01003800">
    <property type="protein sequence ID" value="OAE19690.1"/>
    <property type="molecule type" value="Genomic_DNA"/>
</dbReference>
<reference evidence="2" key="1">
    <citation type="submission" date="2016-03" db="EMBL/GenBank/DDBJ databases">
        <title>Mechanisms controlling the formation of the plant cell surface in tip-growing cells are functionally conserved among land plants.</title>
        <authorList>
            <person name="Honkanen S."/>
            <person name="Jones V.A."/>
            <person name="Morieri G."/>
            <person name="Champion C."/>
            <person name="Hetherington A.J."/>
            <person name="Kelly S."/>
            <person name="Saint-Marcoux D."/>
            <person name="Proust H."/>
            <person name="Prescott H."/>
            <person name="Dolan L."/>
        </authorList>
    </citation>
    <scope>NUCLEOTIDE SEQUENCE [LARGE SCALE GENOMIC DNA]</scope>
    <source>
        <tissue evidence="2">Whole gametophyte</tissue>
    </source>
</reference>
<feature type="compositionally biased region" description="Basic and acidic residues" evidence="1">
    <location>
        <begin position="74"/>
        <end position="100"/>
    </location>
</feature>
<evidence type="ECO:0000256" key="1">
    <source>
        <dbReference type="SAM" id="MobiDB-lite"/>
    </source>
</evidence>
<name>A0A176VFQ2_MARPO</name>
<sequence>MGPCAGTERDLLFEKSGVGLTRTEEFSYGPLFSSERQGTNKWKTADYIDPKRRAIVLEIMHILRPARMRLLTREEEKQFPKERKILTAESSEGTKDDIRRPSIPPQPARTKEEGESGDSGGRSVG</sequence>
<evidence type="ECO:0000313" key="3">
    <source>
        <dbReference type="Proteomes" id="UP000077202"/>
    </source>
</evidence>
<organism evidence="2 3">
    <name type="scientific">Marchantia polymorpha subsp. ruderalis</name>
    <dbReference type="NCBI Taxonomy" id="1480154"/>
    <lineage>
        <taxon>Eukaryota</taxon>
        <taxon>Viridiplantae</taxon>
        <taxon>Streptophyta</taxon>
        <taxon>Embryophyta</taxon>
        <taxon>Marchantiophyta</taxon>
        <taxon>Marchantiopsida</taxon>
        <taxon>Marchantiidae</taxon>
        <taxon>Marchantiales</taxon>
        <taxon>Marchantiaceae</taxon>
        <taxon>Marchantia</taxon>
    </lineage>
</organism>
<feature type="region of interest" description="Disordered" evidence="1">
    <location>
        <begin position="74"/>
        <end position="125"/>
    </location>
</feature>